<keyword evidence="2" id="KW-1185">Reference proteome</keyword>
<protein>
    <submittedName>
        <fullName evidence="1">Uncharacterized protein</fullName>
    </submittedName>
</protein>
<gene>
    <name evidence="1" type="ORF">FB559_1566</name>
</gene>
<sequence>MALAADAFDFKATNWRGGVKAAGSLTQPHDFFASARTCQVVLCVQATSARRRFRHAHAERSWTEPAESRDARRVPDGREDWVTGWPLMTTGPPTWASKIGMMQASRFPLGLI</sequence>
<evidence type="ECO:0000313" key="1">
    <source>
        <dbReference type="EMBL" id="TQL96047.1"/>
    </source>
</evidence>
<accession>A0A543CGJ4</accession>
<name>A0A543CGJ4_9ACTN</name>
<dbReference type="AlphaFoldDB" id="A0A543CGJ4"/>
<reference evidence="1 2" key="1">
    <citation type="submission" date="2019-06" db="EMBL/GenBank/DDBJ databases">
        <title>Sequencing the genomes of 1000 actinobacteria strains.</title>
        <authorList>
            <person name="Klenk H.-P."/>
        </authorList>
    </citation>
    <scope>NUCLEOTIDE SEQUENCE [LARGE SCALE GENOMIC DNA]</scope>
    <source>
        <strain evidence="1 2">DSM 102200</strain>
    </source>
</reference>
<dbReference type="EMBL" id="VFOZ01000001">
    <property type="protein sequence ID" value="TQL96047.1"/>
    <property type="molecule type" value="Genomic_DNA"/>
</dbReference>
<comment type="caution">
    <text evidence="1">The sequence shown here is derived from an EMBL/GenBank/DDBJ whole genome shotgun (WGS) entry which is preliminary data.</text>
</comment>
<dbReference type="Proteomes" id="UP000316096">
    <property type="component" value="Unassembled WGS sequence"/>
</dbReference>
<evidence type="ECO:0000313" key="2">
    <source>
        <dbReference type="Proteomes" id="UP000316096"/>
    </source>
</evidence>
<organism evidence="1 2">
    <name type="scientific">Actinoallomurus bryophytorum</name>
    <dbReference type="NCBI Taxonomy" id="1490222"/>
    <lineage>
        <taxon>Bacteria</taxon>
        <taxon>Bacillati</taxon>
        <taxon>Actinomycetota</taxon>
        <taxon>Actinomycetes</taxon>
        <taxon>Streptosporangiales</taxon>
        <taxon>Thermomonosporaceae</taxon>
        <taxon>Actinoallomurus</taxon>
    </lineage>
</organism>
<proteinExistence type="predicted"/>